<dbReference type="RefSeq" id="WP_115579279.1">
    <property type="nucleotide sequence ID" value="NZ_NXLX01000013.1"/>
</dbReference>
<keyword evidence="3" id="KW-1185">Reference proteome</keyword>
<protein>
    <submittedName>
        <fullName evidence="2">Uncharacterized protein</fullName>
    </submittedName>
</protein>
<accession>A0A3D8J694</accession>
<evidence type="ECO:0000313" key="2">
    <source>
        <dbReference type="EMBL" id="RDU73027.1"/>
    </source>
</evidence>
<gene>
    <name evidence="2" type="ORF">CQA57_05740</name>
</gene>
<dbReference type="AlphaFoldDB" id="A0A3D8J694"/>
<reference evidence="2 3" key="1">
    <citation type="submission" date="2018-04" db="EMBL/GenBank/DDBJ databases">
        <title>Novel Campyloabacter and Helicobacter Species and Strains.</title>
        <authorList>
            <person name="Mannion A.J."/>
            <person name="Shen Z."/>
            <person name="Fox J.G."/>
        </authorList>
    </citation>
    <scope>NUCLEOTIDE SEQUENCE [LARGE SCALE GENOMIC DNA]</scope>
    <source>
        <strain evidence="2 3">MIT 04-9362</strain>
    </source>
</reference>
<dbReference type="OrthoDB" id="5318350at2"/>
<sequence length="369" mass="42767">MKIILSFLLAFFTLYAIDNKNNVVSKGYNAYEDIETPSPSDVFQDILKELKTQTAIQKEILEILKTTTGLPKKVVINGKECIENSSADCFVMPITGDALKIPVMRKWIENPSVENALEYYKWQSKYLNHTFNAGYSLNFASMKIPNPFIGASPVMQGGNNDSSYQQKEQLDKIIQKNARNLTLQILLGKDTFDIDYTVRIFDIYKDIKSLGVDVKFVFKDQKSFNLFREFHYKAPNKEYKKNFDSISQKDIIIDSEFFDKMKVHLTPIYLLSYINENNDKNINEVIGAGREKLDTIRKKIQNFLILFNISKPSEFNDQQSSDIPIDKNIRELEEENIIEKNSEEGKRAKDFKELLEKMKKENNSAKKDF</sequence>
<dbReference type="Proteomes" id="UP000256695">
    <property type="component" value="Unassembled WGS sequence"/>
</dbReference>
<comment type="caution">
    <text evidence="2">The sequence shown here is derived from an EMBL/GenBank/DDBJ whole genome shotgun (WGS) entry which is preliminary data.</text>
</comment>
<evidence type="ECO:0000313" key="3">
    <source>
        <dbReference type="Proteomes" id="UP000256695"/>
    </source>
</evidence>
<feature type="coiled-coil region" evidence="1">
    <location>
        <begin position="341"/>
        <end position="368"/>
    </location>
</feature>
<keyword evidence="1" id="KW-0175">Coiled coil</keyword>
<evidence type="ECO:0000256" key="1">
    <source>
        <dbReference type="SAM" id="Coils"/>
    </source>
</evidence>
<name>A0A3D8J694_9HELI</name>
<proteinExistence type="predicted"/>
<organism evidence="2 3">
    <name type="scientific">Helicobacter anseris</name>
    <dbReference type="NCBI Taxonomy" id="375926"/>
    <lineage>
        <taxon>Bacteria</taxon>
        <taxon>Pseudomonadati</taxon>
        <taxon>Campylobacterota</taxon>
        <taxon>Epsilonproteobacteria</taxon>
        <taxon>Campylobacterales</taxon>
        <taxon>Helicobacteraceae</taxon>
        <taxon>Helicobacter</taxon>
    </lineage>
</organism>
<dbReference type="EMBL" id="NXLX01000013">
    <property type="protein sequence ID" value="RDU73027.1"/>
    <property type="molecule type" value="Genomic_DNA"/>
</dbReference>